<dbReference type="InterPro" id="IPR001795">
    <property type="entry name" value="RNA-dir_pol_luteovirus"/>
</dbReference>
<evidence type="ECO:0000256" key="1">
    <source>
        <dbReference type="ARBA" id="ARBA00022679"/>
    </source>
</evidence>
<dbReference type="InterPro" id="IPR043502">
    <property type="entry name" value="DNA/RNA_pol_sf"/>
</dbReference>
<sequence>MEEEYRGCAVSVDDFDLRENFDSCLRSLDFRSSPGYPFMGEKPTIGDWLGFDGISFDAMQVNKLWLMVQELLESEDIECLWRVFVKQEPHKEHKIQQKRFRLIMCPPLHVQVLWQMIFARQNAIEIDQAYYIPSQQGLIMPYGSWKQFYSQWVGQGTTCGTDAVAWDWNLPGWVFQLDLQFRERQARGYRITEWLEQAAKLYRNAFWKCKLLFSDGSVYEQLHWGIMKSGCVNTISTNSHGGVMYHVLYCLETGMSIYPMPKCVGDDKLVAPEHAEYLEVYEKYGNLIKSVSETCEFVGHEFFPSGPKPMYIGKHVYNFRHVKPEVLEETLDSYLRLNALCDEGWDFWYFIANELGLAGQVLSRRYYQAWYNDPDGANRT</sequence>
<dbReference type="InterPro" id="IPR001205">
    <property type="entry name" value="RNA-dir_pol_C"/>
</dbReference>
<dbReference type="GO" id="GO:0003968">
    <property type="term" value="F:RNA-directed RNA polymerase activity"/>
    <property type="evidence" value="ECO:0007669"/>
    <property type="project" value="UniProtKB-EC"/>
</dbReference>
<evidence type="ECO:0000256" key="3">
    <source>
        <dbReference type="ARBA" id="ARBA00022741"/>
    </source>
</evidence>
<evidence type="ECO:0000256" key="5">
    <source>
        <dbReference type="ARBA" id="ARBA00048744"/>
    </source>
</evidence>
<keyword evidence="4" id="KW-0693">Viral RNA replication</keyword>
<reference evidence="7" key="1">
    <citation type="submission" date="2021-06" db="EMBL/GenBank/DDBJ databases">
        <title>Viral sequences from lizard feces in the Qinghai-Tibetan Plateau, China.</title>
        <authorList>
            <person name="Lu J."/>
            <person name="Shen Q."/>
            <person name="Zhang W."/>
        </authorList>
    </citation>
    <scope>NUCLEOTIDE SEQUENCE</scope>
    <source>
        <strain evidence="7">3PE-RDRP-13</strain>
    </source>
</reference>
<dbReference type="GO" id="GO:0000166">
    <property type="term" value="F:nucleotide binding"/>
    <property type="evidence" value="ECO:0007669"/>
    <property type="project" value="UniProtKB-KW"/>
</dbReference>
<keyword evidence="3" id="KW-0547">Nucleotide-binding</keyword>
<accession>A0A8K1JEQ3</accession>
<proteinExistence type="predicted"/>
<dbReference type="PRINTS" id="PR00914">
    <property type="entry name" value="LVIRUSRNAPOL"/>
</dbReference>
<dbReference type="EMBL" id="MZ375188">
    <property type="protein sequence ID" value="UCS96378.1"/>
    <property type="molecule type" value="Genomic_RNA"/>
</dbReference>
<dbReference type="Pfam" id="PF00680">
    <property type="entry name" value="RdRP_1"/>
    <property type="match status" value="1"/>
</dbReference>
<dbReference type="SUPFAM" id="SSF56672">
    <property type="entry name" value="DNA/RNA polymerases"/>
    <property type="match status" value="1"/>
</dbReference>
<dbReference type="GO" id="GO:0003723">
    <property type="term" value="F:RNA binding"/>
    <property type="evidence" value="ECO:0007669"/>
    <property type="project" value="InterPro"/>
</dbReference>
<evidence type="ECO:0000256" key="4">
    <source>
        <dbReference type="ARBA" id="ARBA00022953"/>
    </source>
</evidence>
<dbReference type="GO" id="GO:0006351">
    <property type="term" value="P:DNA-templated transcription"/>
    <property type="evidence" value="ECO:0007669"/>
    <property type="project" value="InterPro"/>
</dbReference>
<comment type="catalytic activity">
    <reaction evidence="5">
        <text>RNA(n) + a ribonucleoside 5'-triphosphate = RNA(n+1) + diphosphate</text>
        <dbReference type="Rhea" id="RHEA:21248"/>
        <dbReference type="Rhea" id="RHEA-COMP:14527"/>
        <dbReference type="Rhea" id="RHEA-COMP:17342"/>
        <dbReference type="ChEBI" id="CHEBI:33019"/>
        <dbReference type="ChEBI" id="CHEBI:61557"/>
        <dbReference type="ChEBI" id="CHEBI:140395"/>
        <dbReference type="EC" id="2.7.7.48"/>
    </reaction>
</comment>
<keyword evidence="2" id="KW-0548">Nucleotidyltransferase</keyword>
<protein>
    <recommendedName>
        <fullName evidence="6">RNA-directed RNA polymerase C-terminal domain-containing protein</fullName>
    </recommendedName>
</protein>
<name>A0A8K1JEQ3_9VIRU</name>
<evidence type="ECO:0000256" key="2">
    <source>
        <dbReference type="ARBA" id="ARBA00022695"/>
    </source>
</evidence>
<evidence type="ECO:0000313" key="7">
    <source>
        <dbReference type="EMBL" id="UCS96378.1"/>
    </source>
</evidence>
<evidence type="ECO:0000259" key="6">
    <source>
        <dbReference type="Pfam" id="PF00680"/>
    </source>
</evidence>
<keyword evidence="1" id="KW-0808">Transferase</keyword>
<feature type="domain" description="RNA-directed RNA polymerase C-terminal" evidence="6">
    <location>
        <begin position="26"/>
        <end position="272"/>
    </location>
</feature>
<organism evidence="7">
    <name type="scientific">Riboviria sp</name>
    <dbReference type="NCBI Taxonomy" id="2585031"/>
    <lineage>
        <taxon>Viruses</taxon>
        <taxon>Riboviria</taxon>
    </lineage>
</organism>